<feature type="transmembrane region" description="Helical" evidence="1">
    <location>
        <begin position="6"/>
        <end position="26"/>
    </location>
</feature>
<comment type="caution">
    <text evidence="2">The sequence shown here is derived from an EMBL/GenBank/DDBJ whole genome shotgun (WGS) entry which is preliminary data.</text>
</comment>
<gene>
    <name evidence="2" type="ORF">O9H85_16965</name>
</gene>
<evidence type="ECO:0000313" key="3">
    <source>
        <dbReference type="Proteomes" id="UP001527882"/>
    </source>
</evidence>
<keyword evidence="1" id="KW-1133">Transmembrane helix</keyword>
<proteinExistence type="predicted"/>
<feature type="transmembrane region" description="Helical" evidence="1">
    <location>
        <begin position="151"/>
        <end position="170"/>
    </location>
</feature>
<reference evidence="2 3" key="1">
    <citation type="submission" date="2022-12" db="EMBL/GenBank/DDBJ databases">
        <title>Draft genome sequence of Paenibacillus sp. dW9.</title>
        <authorList>
            <person name="Choi E.-W."/>
            <person name="Kim D.-U."/>
        </authorList>
    </citation>
    <scope>NUCLEOTIDE SEQUENCE [LARGE SCALE GENOMIC DNA]</scope>
    <source>
        <strain evidence="3">dW9</strain>
    </source>
</reference>
<sequence length="255" mass="26473">MALWGTIVNAAAIVAGTLLGLTLNRMKDSIRQTVMQGIGLGLLALGISMTLKSSNFLLIVSSLVLGGVLGEWMKVDRGLERLGELLEQGVDRFTAALRKGRAGADEPAVGRSIGAGFVNATLIYCVGAMAILGPLDGGLRGDHQVLYTKSLLDGFLSIILGSTMGVGVMFSSVPVFLYQGAIALAASLIASVMDQTLLGEVIAQITAVGGVLIMGVGVNLLELRRINVANLLPSIAVAAAAVPLIHWVSAWWALP</sequence>
<keyword evidence="1" id="KW-0812">Transmembrane</keyword>
<feature type="transmembrane region" description="Helical" evidence="1">
    <location>
        <begin position="201"/>
        <end position="221"/>
    </location>
</feature>
<keyword evidence="1" id="KW-0472">Membrane</keyword>
<evidence type="ECO:0000313" key="2">
    <source>
        <dbReference type="EMBL" id="MCZ8514085.1"/>
    </source>
</evidence>
<organism evidence="2 3">
    <name type="scientific">Paenibacillus gyeongsangnamensis</name>
    <dbReference type="NCBI Taxonomy" id="3388067"/>
    <lineage>
        <taxon>Bacteria</taxon>
        <taxon>Bacillati</taxon>
        <taxon>Bacillota</taxon>
        <taxon>Bacilli</taxon>
        <taxon>Bacillales</taxon>
        <taxon>Paenibacillaceae</taxon>
        <taxon>Paenibacillus</taxon>
    </lineage>
</organism>
<feature type="transmembrane region" description="Helical" evidence="1">
    <location>
        <begin position="108"/>
        <end position="131"/>
    </location>
</feature>
<accession>A0ABT4QB82</accession>
<feature type="transmembrane region" description="Helical" evidence="1">
    <location>
        <begin position="33"/>
        <end position="50"/>
    </location>
</feature>
<dbReference type="EMBL" id="JAQAGZ010000010">
    <property type="protein sequence ID" value="MCZ8514085.1"/>
    <property type="molecule type" value="Genomic_DNA"/>
</dbReference>
<dbReference type="PANTHER" id="PTHR36111:SF2">
    <property type="entry name" value="INNER MEMBRANE PROTEIN"/>
    <property type="match status" value="1"/>
</dbReference>
<name>A0ABT4QB82_9BACL</name>
<dbReference type="Proteomes" id="UP001527882">
    <property type="component" value="Unassembled WGS sequence"/>
</dbReference>
<feature type="transmembrane region" description="Helical" evidence="1">
    <location>
        <begin position="228"/>
        <end position="254"/>
    </location>
</feature>
<protein>
    <submittedName>
        <fullName evidence="2">DUF554 domain-containing protein</fullName>
    </submittedName>
</protein>
<dbReference type="RefSeq" id="WP_269882601.1">
    <property type="nucleotide sequence ID" value="NZ_JAQAGZ010000010.1"/>
</dbReference>
<dbReference type="InterPro" id="IPR007563">
    <property type="entry name" value="DUF554"/>
</dbReference>
<dbReference type="Pfam" id="PF04474">
    <property type="entry name" value="DUF554"/>
    <property type="match status" value="1"/>
</dbReference>
<dbReference type="PANTHER" id="PTHR36111">
    <property type="entry name" value="INNER MEMBRANE PROTEIN-RELATED"/>
    <property type="match status" value="1"/>
</dbReference>
<keyword evidence="3" id="KW-1185">Reference proteome</keyword>
<evidence type="ECO:0000256" key="1">
    <source>
        <dbReference type="SAM" id="Phobius"/>
    </source>
</evidence>